<keyword evidence="2" id="KW-0479">Metal-binding</keyword>
<evidence type="ECO:0000313" key="9">
    <source>
        <dbReference type="EMBL" id="OKL62323.1"/>
    </source>
</evidence>
<name>A0A225AS48_TALAT</name>
<feature type="domain" description="Zn(2)-C6 fungal-type" evidence="8">
    <location>
        <begin position="34"/>
        <end position="66"/>
    </location>
</feature>
<dbReference type="InterPro" id="IPR007219">
    <property type="entry name" value="XnlR_reg_dom"/>
</dbReference>
<evidence type="ECO:0000256" key="2">
    <source>
        <dbReference type="ARBA" id="ARBA00022723"/>
    </source>
</evidence>
<dbReference type="InterPro" id="IPR001138">
    <property type="entry name" value="Zn2Cys6_DnaBD"/>
</dbReference>
<accession>A0A225AS48</accession>
<dbReference type="GO" id="GO:0005634">
    <property type="term" value="C:nucleus"/>
    <property type="evidence" value="ECO:0007669"/>
    <property type="project" value="UniProtKB-SubCell"/>
</dbReference>
<dbReference type="SMART" id="SM00066">
    <property type="entry name" value="GAL4"/>
    <property type="match status" value="1"/>
</dbReference>
<evidence type="ECO:0000259" key="8">
    <source>
        <dbReference type="PROSITE" id="PS50048"/>
    </source>
</evidence>
<protein>
    <recommendedName>
        <fullName evidence="8">Zn(2)-C6 fungal-type domain-containing protein</fullName>
    </recommendedName>
</protein>
<dbReference type="Proteomes" id="UP000214365">
    <property type="component" value="Unassembled WGS sequence"/>
</dbReference>
<keyword evidence="6" id="KW-0539">Nucleus</keyword>
<dbReference type="CDD" id="cd12148">
    <property type="entry name" value="fungal_TF_MHR"/>
    <property type="match status" value="1"/>
</dbReference>
<feature type="region of interest" description="Disordered" evidence="7">
    <location>
        <begin position="1"/>
        <end position="24"/>
    </location>
</feature>
<feature type="region of interest" description="Disordered" evidence="7">
    <location>
        <begin position="97"/>
        <end position="131"/>
    </location>
</feature>
<dbReference type="OrthoDB" id="3990906at2759"/>
<dbReference type="GO" id="GO:0045944">
    <property type="term" value="P:positive regulation of transcription by RNA polymerase II"/>
    <property type="evidence" value="ECO:0007669"/>
    <property type="project" value="TreeGrafter"/>
</dbReference>
<dbReference type="RefSeq" id="XP_020122444.1">
    <property type="nucleotide sequence ID" value="XM_020264568.1"/>
</dbReference>
<evidence type="ECO:0000256" key="5">
    <source>
        <dbReference type="ARBA" id="ARBA00023163"/>
    </source>
</evidence>
<dbReference type="InterPro" id="IPR036864">
    <property type="entry name" value="Zn2-C6_fun-type_DNA-bd_sf"/>
</dbReference>
<dbReference type="InterPro" id="IPR051711">
    <property type="entry name" value="Stress_Response_Reg"/>
</dbReference>
<dbReference type="PANTHER" id="PTHR47540:SF6">
    <property type="entry name" value="ZN(II)2CYS6 TRANSCRIPTION FACTOR (EUROFUNG)"/>
    <property type="match status" value="1"/>
</dbReference>
<dbReference type="Pfam" id="PF04082">
    <property type="entry name" value="Fungal_trans"/>
    <property type="match status" value="1"/>
</dbReference>
<keyword evidence="3" id="KW-0805">Transcription regulation</keyword>
<organism evidence="9 10">
    <name type="scientific">Talaromyces atroroseus</name>
    <dbReference type="NCBI Taxonomy" id="1441469"/>
    <lineage>
        <taxon>Eukaryota</taxon>
        <taxon>Fungi</taxon>
        <taxon>Dikarya</taxon>
        <taxon>Ascomycota</taxon>
        <taxon>Pezizomycotina</taxon>
        <taxon>Eurotiomycetes</taxon>
        <taxon>Eurotiomycetidae</taxon>
        <taxon>Eurotiales</taxon>
        <taxon>Trichocomaceae</taxon>
        <taxon>Talaromyces</taxon>
        <taxon>Talaromyces sect. Trachyspermi</taxon>
    </lineage>
</organism>
<sequence>MPKHTGRVLEESSPVPLEDLDERPSKRARRSLVACVRCHQHKVKCSGGIPCHNCAQQPEGSVECVYPLRDRKILVQESYLNLLKKENELLKQGKKLSEEDAANQQAQPTPEGDDEDNIRDSQGNLASNADVDLKNPLMEDKAWFVPDNASWQPIYIGEAACTAFGTRLRQFLHGNEPVAPLSRSKYSKHKAFLRMSAPRVQLPNRAYAHLLLKVALRFLGNDYHLMLRKATIERMDQVYRTQSLDDTVFLCKIFALFSMGEMYSNRRLPSTRDSDIPGTGFFLQAMSLTQDLHEEASVAYVEALLIISLYSLALNRTKSAYTYAGMALRLCLTLGLHHNLPDGYAISAVEREHRIRIWWSVYITDRITSSKLGHPVTIHDRDIDVDLPSMNNLTPSEQEEFCDPSHLIAHVKLAKITGEIISDIYGRSSQAKAFVQSVQKILRSLRSWAETLPESVQISHSKPLKYASRNVASLHLCFNQCVILTTRPILFHVFKSCFQAQGAPTASPTTMALADACVHAARSSNSLLTQLWIDGGMAIFGYFDSHYLFSSTIILMMSSILGTTNSETDREAVETATDIMDSLVKDGNLPAAGFYQHFLEMRKVLLEFIDRGGHQPGQTMEQQTTAAVGEVGAAGAGPMNDSNSAFLVQSALDDPSIQNFLTQPDIQWGVPSGVDMAGDMALTAPWLFE</sequence>
<evidence type="ECO:0000256" key="3">
    <source>
        <dbReference type="ARBA" id="ARBA00023015"/>
    </source>
</evidence>
<evidence type="ECO:0000256" key="6">
    <source>
        <dbReference type="ARBA" id="ARBA00023242"/>
    </source>
</evidence>
<proteinExistence type="predicted"/>
<dbReference type="STRING" id="1441469.A0A225AS48"/>
<keyword evidence="5" id="KW-0804">Transcription</keyword>
<comment type="subcellular location">
    <subcellularLocation>
        <location evidence="1">Nucleus</location>
    </subcellularLocation>
</comment>
<keyword evidence="4" id="KW-0238">DNA-binding</keyword>
<dbReference type="CDD" id="cd00067">
    <property type="entry name" value="GAL4"/>
    <property type="match status" value="1"/>
</dbReference>
<dbReference type="AlphaFoldDB" id="A0A225AS48"/>
<dbReference type="GO" id="GO:0000981">
    <property type="term" value="F:DNA-binding transcription factor activity, RNA polymerase II-specific"/>
    <property type="evidence" value="ECO:0007669"/>
    <property type="project" value="InterPro"/>
</dbReference>
<reference evidence="9 10" key="1">
    <citation type="submission" date="2015-06" db="EMBL/GenBank/DDBJ databases">
        <title>Talaromyces atroroseus IBT 11181 draft genome.</title>
        <authorList>
            <person name="Rasmussen K.B."/>
            <person name="Rasmussen S."/>
            <person name="Petersen B."/>
            <person name="Sicheritz-Ponten T."/>
            <person name="Mortensen U.H."/>
            <person name="Thrane U."/>
        </authorList>
    </citation>
    <scope>NUCLEOTIDE SEQUENCE [LARGE SCALE GENOMIC DNA]</scope>
    <source>
        <strain evidence="9 10">IBT 11181</strain>
    </source>
</reference>
<gene>
    <name evidence="9" type="ORF">UA08_02518</name>
</gene>
<dbReference type="EMBL" id="LFMY01000003">
    <property type="protein sequence ID" value="OKL62323.1"/>
    <property type="molecule type" value="Genomic_DNA"/>
</dbReference>
<dbReference type="GeneID" id="31002273"/>
<evidence type="ECO:0000256" key="4">
    <source>
        <dbReference type="ARBA" id="ARBA00023125"/>
    </source>
</evidence>
<dbReference type="GO" id="GO:0008270">
    <property type="term" value="F:zinc ion binding"/>
    <property type="evidence" value="ECO:0007669"/>
    <property type="project" value="InterPro"/>
</dbReference>
<dbReference type="PANTHER" id="PTHR47540">
    <property type="entry name" value="THIAMINE REPRESSIBLE GENES REGULATORY PROTEIN THI5"/>
    <property type="match status" value="1"/>
</dbReference>
<evidence type="ECO:0000313" key="10">
    <source>
        <dbReference type="Proteomes" id="UP000214365"/>
    </source>
</evidence>
<dbReference type="GO" id="GO:0006351">
    <property type="term" value="P:DNA-templated transcription"/>
    <property type="evidence" value="ECO:0007669"/>
    <property type="project" value="InterPro"/>
</dbReference>
<dbReference type="GO" id="GO:0043565">
    <property type="term" value="F:sequence-specific DNA binding"/>
    <property type="evidence" value="ECO:0007669"/>
    <property type="project" value="TreeGrafter"/>
</dbReference>
<dbReference type="SMART" id="SM00906">
    <property type="entry name" value="Fungal_trans"/>
    <property type="match status" value="1"/>
</dbReference>
<dbReference type="Pfam" id="PF00172">
    <property type="entry name" value="Zn_clus"/>
    <property type="match status" value="1"/>
</dbReference>
<dbReference type="PROSITE" id="PS50048">
    <property type="entry name" value="ZN2_CY6_FUNGAL_2"/>
    <property type="match status" value="1"/>
</dbReference>
<dbReference type="Gene3D" id="4.10.240.10">
    <property type="entry name" value="Zn(2)-C6 fungal-type DNA-binding domain"/>
    <property type="match status" value="1"/>
</dbReference>
<dbReference type="SUPFAM" id="SSF57701">
    <property type="entry name" value="Zn2/Cys6 DNA-binding domain"/>
    <property type="match status" value="1"/>
</dbReference>
<evidence type="ECO:0000256" key="7">
    <source>
        <dbReference type="SAM" id="MobiDB-lite"/>
    </source>
</evidence>
<keyword evidence="10" id="KW-1185">Reference proteome</keyword>
<comment type="caution">
    <text evidence="9">The sequence shown here is derived from an EMBL/GenBank/DDBJ whole genome shotgun (WGS) entry which is preliminary data.</text>
</comment>
<evidence type="ECO:0000256" key="1">
    <source>
        <dbReference type="ARBA" id="ARBA00004123"/>
    </source>
</evidence>